<feature type="domain" description="Chitin-binding type-4" evidence="4">
    <location>
        <begin position="4"/>
        <end position="102"/>
    </location>
</feature>
<proteinExistence type="predicted"/>
<dbReference type="Pfam" id="PF03067">
    <property type="entry name" value="LPMO_10"/>
    <property type="match status" value="1"/>
</dbReference>
<reference evidence="6 7" key="1">
    <citation type="submission" date="2022-05" db="EMBL/GenBank/DDBJ databases">
        <title>Novel Pseudomonas spp. Isolated from a Rainbow Trout Aquaculture Facility.</title>
        <authorList>
            <person name="Testerman T."/>
            <person name="Graf J."/>
        </authorList>
    </citation>
    <scope>NUCLEOTIDE SEQUENCE [LARGE SCALE GENOMIC DNA]</scope>
    <source>
        <strain evidence="6 7">ID681</strain>
    </source>
</reference>
<evidence type="ECO:0000259" key="4">
    <source>
        <dbReference type="Pfam" id="PF03067"/>
    </source>
</evidence>
<dbReference type="PANTHER" id="PTHR34823">
    <property type="entry name" value="GLCNAC-BINDING PROTEIN A"/>
    <property type="match status" value="1"/>
</dbReference>
<dbReference type="InterPro" id="IPR051024">
    <property type="entry name" value="GlcNAc_Chitin_IntDeg"/>
</dbReference>
<keyword evidence="6" id="KW-0560">Oxidoreductase</keyword>
<organism evidence="6 7">
    <name type="scientific">Pseudomonas fontis</name>
    <dbReference type="NCBI Taxonomy" id="2942633"/>
    <lineage>
        <taxon>Bacteria</taxon>
        <taxon>Pseudomonadati</taxon>
        <taxon>Pseudomonadota</taxon>
        <taxon>Gammaproteobacteria</taxon>
        <taxon>Pseudomonadales</taxon>
        <taxon>Pseudomonadaceae</taxon>
        <taxon>Pseudomonas</taxon>
    </lineage>
</organism>
<dbReference type="InterPro" id="IPR041029">
    <property type="entry name" value="GbpA_2"/>
</dbReference>
<feature type="domain" description="N-acetylglucosamine binding protein A" evidence="5">
    <location>
        <begin position="119"/>
        <end position="213"/>
    </location>
</feature>
<evidence type="ECO:0000313" key="7">
    <source>
        <dbReference type="Proteomes" id="UP001148203"/>
    </source>
</evidence>
<dbReference type="InterPro" id="IPR014756">
    <property type="entry name" value="Ig_E-set"/>
</dbReference>
<evidence type="ECO:0000259" key="5">
    <source>
        <dbReference type="Pfam" id="PF18416"/>
    </source>
</evidence>
<dbReference type="InterPro" id="IPR004302">
    <property type="entry name" value="Cellulose/chitin-bd_N"/>
</dbReference>
<keyword evidence="1" id="KW-0964">Secreted</keyword>
<dbReference type="Gene3D" id="2.70.50.50">
    <property type="entry name" value="chitin-binding protein cbp21"/>
    <property type="match status" value="1"/>
</dbReference>
<dbReference type="Gene3D" id="2.60.40.2550">
    <property type="match status" value="1"/>
</dbReference>
<keyword evidence="3" id="KW-0732">Signal</keyword>
<dbReference type="CDD" id="cd21177">
    <property type="entry name" value="LPMO_AA10"/>
    <property type="match status" value="1"/>
</dbReference>
<comment type="caution">
    <text evidence="6">The sequence shown here is derived from an EMBL/GenBank/DDBJ whole genome shotgun (WGS) entry which is preliminary data.</text>
</comment>
<evidence type="ECO:0000256" key="1">
    <source>
        <dbReference type="ARBA" id="ARBA00022525"/>
    </source>
</evidence>
<name>A0ABT5NQ48_9PSED</name>
<protein>
    <submittedName>
        <fullName evidence="6">Lytic polysaccharide monooxygenase</fullName>
    </submittedName>
</protein>
<dbReference type="Pfam" id="PF18416">
    <property type="entry name" value="GbpA_2"/>
    <property type="match status" value="1"/>
</dbReference>
<evidence type="ECO:0000313" key="6">
    <source>
        <dbReference type="EMBL" id="MDD0990293.1"/>
    </source>
</evidence>
<dbReference type="SUPFAM" id="SSF81296">
    <property type="entry name" value="E set domains"/>
    <property type="match status" value="1"/>
</dbReference>
<evidence type="ECO:0000256" key="2">
    <source>
        <dbReference type="ARBA" id="ARBA00022669"/>
    </source>
</evidence>
<evidence type="ECO:0000256" key="3">
    <source>
        <dbReference type="ARBA" id="ARBA00022729"/>
    </source>
</evidence>
<dbReference type="EMBL" id="JAMDGY010000018">
    <property type="protein sequence ID" value="MDD0990293.1"/>
    <property type="molecule type" value="Genomic_DNA"/>
</dbReference>
<sequence>MRSRGGDIAFTWFYEAPHATADWKYYITKQGWNPNEVLSRAQFETAPFCEVAGNGKISREGGRGAGAAHACTLPADRTGHHVIMGVWDVQDTSNSFHSMIDVDIEGAGVPPADGFKPVAAIAPNGDLKVGDKVRTRMFDAGGRSLSQFDTEITIENAQDMLADVWGKKLALAINASQKLIKAGVRNADQEIVPQAGRNELFVQAESGVANMQLAIDRAVALPPEVQVNGLQGEYKVKADEVTHIDFKVQGQDKLLVAASLYDAGNTLVGDDTREGASAGETLSMDIAVPGAMAKAGEYTLMLSASIPGKPEAGITQVSKAVKMIEAPEGGGEYDFVYPEGIDNYQEGTRVLAADGKIYAAKPFPFLGWAKQNNIAYKPGTGSAWAQAWDLVE</sequence>
<dbReference type="GO" id="GO:0004497">
    <property type="term" value="F:monooxygenase activity"/>
    <property type="evidence" value="ECO:0007669"/>
    <property type="project" value="UniProtKB-KW"/>
</dbReference>
<keyword evidence="7" id="KW-1185">Reference proteome</keyword>
<dbReference type="Gene3D" id="3.30.70.2150">
    <property type="match status" value="1"/>
</dbReference>
<keyword evidence="2" id="KW-0147">Chitin-binding</keyword>
<gene>
    <name evidence="6" type="ORF">M5G11_07035</name>
</gene>
<keyword evidence="6" id="KW-0503">Monooxygenase</keyword>
<accession>A0ABT5NQ48</accession>
<dbReference type="PANTHER" id="PTHR34823:SF1">
    <property type="entry name" value="CHITIN-BINDING TYPE-4 DOMAIN-CONTAINING PROTEIN"/>
    <property type="match status" value="1"/>
</dbReference>
<dbReference type="RefSeq" id="WP_273909188.1">
    <property type="nucleotide sequence ID" value="NZ_JAMDGX010000006.1"/>
</dbReference>
<dbReference type="Proteomes" id="UP001148203">
    <property type="component" value="Unassembled WGS sequence"/>
</dbReference>